<evidence type="ECO:0000313" key="11">
    <source>
        <dbReference type="Proteomes" id="UP000715965"/>
    </source>
</evidence>
<dbReference type="PRINTS" id="PR00344">
    <property type="entry name" value="BCTRLSENSOR"/>
</dbReference>
<keyword evidence="4" id="KW-0597">Phosphoprotein</keyword>
<organism evidence="10 11">
    <name type="scientific">Ramlibacter aquaticus</name>
    <dbReference type="NCBI Taxonomy" id="2780094"/>
    <lineage>
        <taxon>Bacteria</taxon>
        <taxon>Pseudomonadati</taxon>
        <taxon>Pseudomonadota</taxon>
        <taxon>Betaproteobacteria</taxon>
        <taxon>Burkholderiales</taxon>
        <taxon>Comamonadaceae</taxon>
        <taxon>Ramlibacter</taxon>
    </lineage>
</organism>
<keyword evidence="5" id="KW-0808">Transferase</keyword>
<evidence type="ECO:0000256" key="6">
    <source>
        <dbReference type="ARBA" id="ARBA00022777"/>
    </source>
</evidence>
<dbReference type="InterPro" id="IPR003594">
    <property type="entry name" value="HATPase_dom"/>
</dbReference>
<dbReference type="CDD" id="cd00075">
    <property type="entry name" value="HATPase"/>
    <property type="match status" value="1"/>
</dbReference>
<reference evidence="10 11" key="1">
    <citation type="submission" date="2020-10" db="EMBL/GenBank/DDBJ databases">
        <title>Draft genome of Ramlibacter aquaticus LMG 30558.</title>
        <authorList>
            <person name="Props R."/>
        </authorList>
    </citation>
    <scope>NUCLEOTIDE SEQUENCE [LARGE SCALE GENOMIC DNA]</scope>
    <source>
        <strain evidence="10 11">LMG 30558</strain>
    </source>
</reference>
<dbReference type="InterPro" id="IPR036097">
    <property type="entry name" value="HisK_dim/P_sf"/>
</dbReference>
<dbReference type="CDD" id="cd00082">
    <property type="entry name" value="HisKA"/>
    <property type="match status" value="1"/>
</dbReference>
<dbReference type="SMART" id="SM00387">
    <property type="entry name" value="HATPase_c"/>
    <property type="match status" value="1"/>
</dbReference>
<dbReference type="Proteomes" id="UP000715965">
    <property type="component" value="Unassembled WGS sequence"/>
</dbReference>
<keyword evidence="7" id="KW-0812">Transmembrane</keyword>
<keyword evidence="7" id="KW-1133">Transmembrane helix</keyword>
<comment type="caution">
    <text evidence="10">The sequence shown here is derived from an EMBL/GenBank/DDBJ whole genome shotgun (WGS) entry which is preliminary data.</text>
</comment>
<dbReference type="Gene3D" id="3.30.565.10">
    <property type="entry name" value="Histidine kinase-like ATPase, C-terminal domain"/>
    <property type="match status" value="1"/>
</dbReference>
<dbReference type="SUPFAM" id="SSF47384">
    <property type="entry name" value="Homodimeric domain of signal transducing histidine kinase"/>
    <property type="match status" value="1"/>
</dbReference>
<feature type="non-terminal residue" evidence="10">
    <location>
        <position position="595"/>
    </location>
</feature>
<protein>
    <recommendedName>
        <fullName evidence="3">histidine kinase</fullName>
        <ecNumber evidence="3">2.7.13.3</ecNumber>
    </recommendedName>
</protein>
<feature type="domain" description="Histidine kinase" evidence="8">
    <location>
        <begin position="349"/>
        <end position="567"/>
    </location>
</feature>
<evidence type="ECO:0000256" key="5">
    <source>
        <dbReference type="ARBA" id="ARBA00022679"/>
    </source>
</evidence>
<evidence type="ECO:0000259" key="9">
    <source>
        <dbReference type="PROSITE" id="PS50885"/>
    </source>
</evidence>
<dbReference type="InterPro" id="IPR003660">
    <property type="entry name" value="HAMP_dom"/>
</dbReference>
<dbReference type="InterPro" id="IPR006311">
    <property type="entry name" value="TAT_signal"/>
</dbReference>
<dbReference type="SUPFAM" id="SSF55874">
    <property type="entry name" value="ATPase domain of HSP90 chaperone/DNA topoisomerase II/histidine kinase"/>
    <property type="match status" value="1"/>
</dbReference>
<comment type="subcellular location">
    <subcellularLocation>
        <location evidence="2">Membrane</location>
    </subcellularLocation>
</comment>
<evidence type="ECO:0000256" key="4">
    <source>
        <dbReference type="ARBA" id="ARBA00022553"/>
    </source>
</evidence>
<dbReference type="Pfam" id="PF00672">
    <property type="entry name" value="HAMP"/>
    <property type="match status" value="1"/>
</dbReference>
<evidence type="ECO:0000313" key="10">
    <source>
        <dbReference type="EMBL" id="MBE7940652.1"/>
    </source>
</evidence>
<accession>A0ABR9SFV9</accession>
<feature type="transmembrane region" description="Helical" evidence="7">
    <location>
        <begin position="12"/>
        <end position="38"/>
    </location>
</feature>
<dbReference type="CDD" id="cd06225">
    <property type="entry name" value="HAMP"/>
    <property type="match status" value="1"/>
</dbReference>
<evidence type="ECO:0000259" key="8">
    <source>
        <dbReference type="PROSITE" id="PS50109"/>
    </source>
</evidence>
<dbReference type="InterPro" id="IPR004358">
    <property type="entry name" value="Sig_transdc_His_kin-like_C"/>
</dbReference>
<keyword evidence="11" id="KW-1185">Reference proteome</keyword>
<dbReference type="EC" id="2.7.13.3" evidence="3"/>
<evidence type="ECO:0000256" key="7">
    <source>
        <dbReference type="SAM" id="Phobius"/>
    </source>
</evidence>
<name>A0ABR9SFV9_9BURK</name>
<sequence>MTLLRPHLPAGLARRFALAAAGLAAAAVVLISLASWWLANRQHQAALAEIAARERGFHAAAVSSDLTAVHDRMAEMAASSILATGLVDSAGKETYLEPFLNGVRQINGVPVQLLFTDFEGQPIAGNPGARFSPAQLAWLREQLRDGRPGARITRDGGVDELVAMQPLVYARTPSPEGALLYKVKLSDLHAGSGMLLDWAGHGLDSDGPATPVAVPSDFRSLGLSIRGAQPSAATAGELTIAPQLASFAVIGLALFAVVVLAGGRLAALLTADLRRLEGFAREVTGEGLTQRRVPETGSSEVRGLAATINRMLDRLQAQQQALAEEGRKQAALAAALGAADRRKDEFLAMLAHELRNPLAPIATGAQLLHQAAAGDERVARTSEVIARQAAHMAKLLDDLLDVSRVTRGLVTLEHRVLDLREVVRAAVDQVQPLLHSRGHGLAVRLPDAPVWVGGDAARLVQVVSNLLNNAAKYTPAQGEIEVTLGTQGGHAALRVADNGIGIPRELMPEIFDLFTQGTRSADRSQGGLGLGLALVRNLVELHHGSVRAESAGPDQGSVFTVTLPLVPAPEQPPVPTQAPAAPAGALRVLVVDDNR</sequence>
<feature type="transmembrane region" description="Helical" evidence="7">
    <location>
        <begin position="244"/>
        <end position="267"/>
    </location>
</feature>
<evidence type="ECO:0000256" key="1">
    <source>
        <dbReference type="ARBA" id="ARBA00000085"/>
    </source>
</evidence>
<dbReference type="InterPro" id="IPR003661">
    <property type="entry name" value="HisK_dim/P_dom"/>
</dbReference>
<dbReference type="SMART" id="SM00388">
    <property type="entry name" value="HisKA"/>
    <property type="match status" value="1"/>
</dbReference>
<proteinExistence type="predicted"/>
<evidence type="ECO:0000256" key="2">
    <source>
        <dbReference type="ARBA" id="ARBA00004370"/>
    </source>
</evidence>
<feature type="domain" description="HAMP" evidence="9">
    <location>
        <begin position="267"/>
        <end position="320"/>
    </location>
</feature>
<keyword evidence="7" id="KW-0472">Membrane</keyword>
<dbReference type="RefSeq" id="WP_193780194.1">
    <property type="nucleotide sequence ID" value="NZ_JADDOJ010000028.1"/>
</dbReference>
<dbReference type="Pfam" id="PF02518">
    <property type="entry name" value="HATPase_c"/>
    <property type="match status" value="1"/>
</dbReference>
<keyword evidence="6 10" id="KW-0418">Kinase</keyword>
<gene>
    <name evidence="10" type="ORF">IM725_08730</name>
</gene>
<dbReference type="SMART" id="SM00304">
    <property type="entry name" value="HAMP"/>
    <property type="match status" value="1"/>
</dbReference>
<dbReference type="PROSITE" id="PS50885">
    <property type="entry name" value="HAMP"/>
    <property type="match status" value="1"/>
</dbReference>
<dbReference type="Pfam" id="PF00512">
    <property type="entry name" value="HisKA"/>
    <property type="match status" value="1"/>
</dbReference>
<comment type="catalytic activity">
    <reaction evidence="1">
        <text>ATP + protein L-histidine = ADP + protein N-phospho-L-histidine.</text>
        <dbReference type="EC" id="2.7.13.3"/>
    </reaction>
</comment>
<dbReference type="EMBL" id="JADDOJ010000028">
    <property type="protein sequence ID" value="MBE7940652.1"/>
    <property type="molecule type" value="Genomic_DNA"/>
</dbReference>
<dbReference type="Gene3D" id="6.10.340.10">
    <property type="match status" value="1"/>
</dbReference>
<dbReference type="InterPro" id="IPR005467">
    <property type="entry name" value="His_kinase_dom"/>
</dbReference>
<dbReference type="Gene3D" id="1.10.287.130">
    <property type="match status" value="1"/>
</dbReference>
<dbReference type="PROSITE" id="PS51318">
    <property type="entry name" value="TAT"/>
    <property type="match status" value="1"/>
</dbReference>
<dbReference type="PANTHER" id="PTHR43547">
    <property type="entry name" value="TWO-COMPONENT HISTIDINE KINASE"/>
    <property type="match status" value="1"/>
</dbReference>
<dbReference type="PROSITE" id="PS50109">
    <property type="entry name" value="HIS_KIN"/>
    <property type="match status" value="1"/>
</dbReference>
<dbReference type="GO" id="GO:0016301">
    <property type="term" value="F:kinase activity"/>
    <property type="evidence" value="ECO:0007669"/>
    <property type="project" value="UniProtKB-KW"/>
</dbReference>
<dbReference type="PANTHER" id="PTHR43547:SF2">
    <property type="entry name" value="HYBRID SIGNAL TRANSDUCTION HISTIDINE KINASE C"/>
    <property type="match status" value="1"/>
</dbReference>
<evidence type="ECO:0000256" key="3">
    <source>
        <dbReference type="ARBA" id="ARBA00012438"/>
    </source>
</evidence>
<dbReference type="InterPro" id="IPR036890">
    <property type="entry name" value="HATPase_C_sf"/>
</dbReference>